<dbReference type="AlphaFoldDB" id="A0A7S3JM47"/>
<dbReference type="EMBL" id="HBII01037361">
    <property type="protein sequence ID" value="CAE0356977.1"/>
    <property type="molecule type" value="Transcribed_RNA"/>
</dbReference>
<feature type="compositionally biased region" description="Polar residues" evidence="1">
    <location>
        <begin position="89"/>
        <end position="99"/>
    </location>
</feature>
<reference evidence="2" key="1">
    <citation type="submission" date="2021-01" db="EMBL/GenBank/DDBJ databases">
        <authorList>
            <person name="Corre E."/>
            <person name="Pelletier E."/>
            <person name="Niang G."/>
            <person name="Scheremetjew M."/>
            <person name="Finn R."/>
            <person name="Kale V."/>
            <person name="Holt S."/>
            <person name="Cochrane G."/>
            <person name="Meng A."/>
            <person name="Brown T."/>
            <person name="Cohen L."/>
        </authorList>
    </citation>
    <scope>NUCLEOTIDE SEQUENCE</scope>
    <source>
        <strain evidence="2">FSP1.4</strain>
    </source>
</reference>
<feature type="region of interest" description="Disordered" evidence="1">
    <location>
        <begin position="1"/>
        <end position="99"/>
    </location>
</feature>
<name>A0A7S3JM47_9SPIT</name>
<sequence>MKENILNKSKPVPKFRERDSADNNYDGKGASGYHRDSNVSNNNDEQYSRHDDEHAYQESEEQPHYKQGSGNAYSNEGFRKGHNVDAYEQANNKKQIPRK</sequence>
<accession>A0A7S3JM47</accession>
<gene>
    <name evidence="2" type="ORF">EHAR0213_LOCUS15894</name>
</gene>
<evidence type="ECO:0000256" key="1">
    <source>
        <dbReference type="SAM" id="MobiDB-lite"/>
    </source>
</evidence>
<organism evidence="2">
    <name type="scientific">Euplotes harpa</name>
    <dbReference type="NCBI Taxonomy" id="151035"/>
    <lineage>
        <taxon>Eukaryota</taxon>
        <taxon>Sar</taxon>
        <taxon>Alveolata</taxon>
        <taxon>Ciliophora</taxon>
        <taxon>Intramacronucleata</taxon>
        <taxon>Spirotrichea</taxon>
        <taxon>Hypotrichia</taxon>
        <taxon>Euplotida</taxon>
        <taxon>Euplotidae</taxon>
        <taxon>Euplotes</taxon>
    </lineage>
</organism>
<proteinExistence type="predicted"/>
<evidence type="ECO:0000313" key="2">
    <source>
        <dbReference type="EMBL" id="CAE0356977.1"/>
    </source>
</evidence>
<feature type="compositionally biased region" description="Basic and acidic residues" evidence="1">
    <location>
        <begin position="46"/>
        <end position="64"/>
    </location>
</feature>
<protein>
    <submittedName>
        <fullName evidence="2">Uncharacterized protein</fullName>
    </submittedName>
</protein>